<dbReference type="Gene3D" id="3.40.50.360">
    <property type="match status" value="1"/>
</dbReference>
<dbReference type="AlphaFoldDB" id="A0A1G1T311"/>
<name>A0A1G1T311_9BACT</name>
<comment type="caution">
    <text evidence="4">The sequence shown here is derived from an EMBL/GenBank/DDBJ whole genome shotgun (WGS) entry which is preliminary data.</text>
</comment>
<evidence type="ECO:0000313" key="4">
    <source>
        <dbReference type="EMBL" id="OGX85244.1"/>
    </source>
</evidence>
<dbReference type="InterPro" id="IPR051796">
    <property type="entry name" value="ISF_SsuE-like"/>
</dbReference>
<organism evidence="4 5">
    <name type="scientific">Hymenobacter lapidarius</name>
    <dbReference type="NCBI Taxonomy" id="1908237"/>
    <lineage>
        <taxon>Bacteria</taxon>
        <taxon>Pseudomonadati</taxon>
        <taxon>Bacteroidota</taxon>
        <taxon>Cytophagia</taxon>
        <taxon>Cytophagales</taxon>
        <taxon>Hymenobacteraceae</taxon>
        <taxon>Hymenobacter</taxon>
    </lineage>
</organism>
<dbReference type="Proteomes" id="UP000176294">
    <property type="component" value="Unassembled WGS sequence"/>
</dbReference>
<dbReference type="RefSeq" id="WP_070728631.1">
    <property type="nucleotide sequence ID" value="NZ_MDZB01000109.1"/>
</dbReference>
<dbReference type="PANTHER" id="PTHR43278">
    <property type="entry name" value="NAD(P)H-DEPENDENT FMN-CONTAINING OXIDOREDUCTASE YWQN-RELATED"/>
    <property type="match status" value="1"/>
</dbReference>
<evidence type="ECO:0000256" key="2">
    <source>
        <dbReference type="ARBA" id="ARBA00022643"/>
    </source>
</evidence>
<keyword evidence="5" id="KW-1185">Reference proteome</keyword>
<dbReference type="GO" id="GO:0016491">
    <property type="term" value="F:oxidoreductase activity"/>
    <property type="evidence" value="ECO:0007669"/>
    <property type="project" value="InterPro"/>
</dbReference>
<dbReference type="SUPFAM" id="SSF52218">
    <property type="entry name" value="Flavoproteins"/>
    <property type="match status" value="1"/>
</dbReference>
<feature type="domain" description="NADPH-dependent FMN reductase-like" evidence="3">
    <location>
        <begin position="8"/>
        <end position="136"/>
    </location>
</feature>
<proteinExistence type="predicted"/>
<dbReference type="InterPro" id="IPR005025">
    <property type="entry name" value="FMN_Rdtase-like_dom"/>
</dbReference>
<dbReference type="InterPro" id="IPR029039">
    <property type="entry name" value="Flavoprotein-like_sf"/>
</dbReference>
<evidence type="ECO:0000259" key="3">
    <source>
        <dbReference type="Pfam" id="PF03358"/>
    </source>
</evidence>
<dbReference type="OrthoDB" id="9805976at2"/>
<protein>
    <recommendedName>
        <fullName evidence="3">NADPH-dependent FMN reductase-like domain-containing protein</fullName>
    </recommendedName>
</protein>
<dbReference type="EMBL" id="MDZB01000109">
    <property type="protein sequence ID" value="OGX85244.1"/>
    <property type="molecule type" value="Genomic_DNA"/>
</dbReference>
<keyword evidence="1" id="KW-0285">Flavoprotein</keyword>
<dbReference type="Pfam" id="PF03358">
    <property type="entry name" value="FMN_red"/>
    <property type="match status" value="1"/>
</dbReference>
<dbReference type="STRING" id="1908237.BEN47_02105"/>
<accession>A0A1G1T311</accession>
<reference evidence="4 5" key="1">
    <citation type="submission" date="2016-08" db="EMBL/GenBank/DDBJ databases">
        <title>Hymenobacter coccineus sp. nov., Hymenobacter lapidarius sp. nov. and Hymenobacter glacialis sp. nov., isolated from Antarctic soil.</title>
        <authorList>
            <person name="Sedlacek I."/>
            <person name="Kralova S."/>
            <person name="Kyrova K."/>
            <person name="Maslanova I."/>
            <person name="Stankova E."/>
            <person name="Vrbovska V."/>
            <person name="Nemec M."/>
            <person name="Bartak M."/>
            <person name="Svec P."/>
            <person name="Busse H.-J."/>
            <person name="Pantucek R."/>
        </authorList>
    </citation>
    <scope>NUCLEOTIDE SEQUENCE [LARGE SCALE GENOMIC DNA]</scope>
    <source>
        <strain evidence="4 5">CCM 8643</strain>
    </source>
</reference>
<evidence type="ECO:0000313" key="5">
    <source>
        <dbReference type="Proteomes" id="UP000176294"/>
    </source>
</evidence>
<dbReference type="PANTHER" id="PTHR43278:SF4">
    <property type="entry name" value="NAD(P)H-DEPENDENT FMN-CONTAINING OXIDOREDUCTASE YWQN-RELATED"/>
    <property type="match status" value="1"/>
</dbReference>
<gene>
    <name evidence="4" type="ORF">BEN47_02105</name>
</gene>
<keyword evidence="2" id="KW-0288">FMN</keyword>
<evidence type="ECO:0000256" key="1">
    <source>
        <dbReference type="ARBA" id="ARBA00022630"/>
    </source>
</evidence>
<sequence>MLSPGRRFLFLLSSSRRLGNSEQLAYCAAHALPAHDEQQWLNLHDFPLPDFTDLRHGAGYQPPVGNARLLLEATLHATDVVLVTPLYMYNLPGHAKQYLDYWSAWLRTANLNFREQVKGKTLWSIVVGSGARPDAQPLEGSLLLTAAFMQMNWGGMLYGSGSRPNDIQDDARALREAETFFGPPADVAQLLPRKH</sequence>